<dbReference type="Pfam" id="PF01323">
    <property type="entry name" value="DSBA"/>
    <property type="match status" value="1"/>
</dbReference>
<evidence type="ECO:0000256" key="4">
    <source>
        <dbReference type="ARBA" id="ARBA00023284"/>
    </source>
</evidence>
<sequence length="218" mass="24699">MNQLRRAITTSLSLGLISIPHWAQAAGDHGAEGVFSTMKPPVPNANAETIEIVEFFWYGCPHCFKVDPMVNVWEKKLSADVSFRREHIVWDSRKETSIHAQIFATLRAMDSLSKYHMAVFEAIHKDRINFREDGAIINWAIKNGIDSKAFESMYKSFGMQAQVNKMRTLTNAYKIDGVPKFIVNGQFSTEPHQAGGEVQVFEVLNQLIAQQRIASKRN</sequence>
<dbReference type="RefSeq" id="WP_179633842.1">
    <property type="nucleotide sequence ID" value="NZ_JACCFH010000001.1"/>
</dbReference>
<evidence type="ECO:0000313" key="10">
    <source>
        <dbReference type="Proteomes" id="UP000518288"/>
    </source>
</evidence>
<dbReference type="PIRSF" id="PIRSF001488">
    <property type="entry name" value="Tdi_protein"/>
    <property type="match status" value="1"/>
</dbReference>
<feature type="domain" description="DSBA-like thioredoxin" evidence="8">
    <location>
        <begin position="52"/>
        <end position="187"/>
    </location>
</feature>
<dbReference type="InterPro" id="IPR023205">
    <property type="entry name" value="DsbA/DsbL"/>
</dbReference>
<evidence type="ECO:0000313" key="9">
    <source>
        <dbReference type="EMBL" id="NYG33029.1"/>
    </source>
</evidence>
<name>A0A7Y9UBZ2_9BURK</name>
<organism evidence="9 10">
    <name type="scientific">Sphaerotilus montanus</name>
    <dbReference type="NCBI Taxonomy" id="522889"/>
    <lineage>
        <taxon>Bacteria</taxon>
        <taxon>Pseudomonadati</taxon>
        <taxon>Pseudomonadota</taxon>
        <taxon>Betaproteobacteria</taxon>
        <taxon>Burkholderiales</taxon>
        <taxon>Sphaerotilaceae</taxon>
        <taxon>Sphaerotilus</taxon>
    </lineage>
</organism>
<dbReference type="Proteomes" id="UP000518288">
    <property type="component" value="Unassembled WGS sequence"/>
</dbReference>
<reference evidence="9 10" key="1">
    <citation type="submission" date="2020-07" db="EMBL/GenBank/DDBJ databases">
        <title>Genomic Encyclopedia of Archaeal and Bacterial Type Strains, Phase II (KMG-II): from individual species to whole genera.</title>
        <authorList>
            <person name="Goeker M."/>
        </authorList>
    </citation>
    <scope>NUCLEOTIDE SEQUENCE [LARGE SCALE GENOMIC DNA]</scope>
    <source>
        <strain evidence="9 10">DSM 21226</strain>
    </source>
</reference>
<dbReference type="InterPro" id="IPR050824">
    <property type="entry name" value="Thiol_disulfide_DsbA"/>
</dbReference>
<dbReference type="Gene3D" id="3.40.30.10">
    <property type="entry name" value="Glutaredoxin"/>
    <property type="match status" value="1"/>
</dbReference>
<dbReference type="InterPro" id="IPR001853">
    <property type="entry name" value="DSBA-like_thioredoxin_dom"/>
</dbReference>
<feature type="chain" id="PRO_5030614788" description="Thiol:disulfide interchange protein" evidence="7">
    <location>
        <begin position="26"/>
        <end position="218"/>
    </location>
</feature>
<feature type="signal peptide" evidence="7">
    <location>
        <begin position="1"/>
        <end position="25"/>
    </location>
</feature>
<evidence type="ECO:0000256" key="5">
    <source>
        <dbReference type="PIRNR" id="PIRNR001488"/>
    </source>
</evidence>
<comment type="subcellular location">
    <subcellularLocation>
        <location evidence="5">Periplasm</location>
    </subcellularLocation>
</comment>
<gene>
    <name evidence="9" type="ORF">BDD16_002015</name>
</gene>
<dbReference type="PANTHER" id="PTHR35891">
    <property type="entry name" value="THIOL:DISULFIDE INTERCHANGE PROTEIN DSBA"/>
    <property type="match status" value="1"/>
</dbReference>
<dbReference type="CDD" id="cd03019">
    <property type="entry name" value="DsbA_DsbA"/>
    <property type="match status" value="1"/>
</dbReference>
<dbReference type="AlphaFoldDB" id="A0A7Y9UBZ2"/>
<evidence type="ECO:0000256" key="7">
    <source>
        <dbReference type="SAM" id="SignalP"/>
    </source>
</evidence>
<dbReference type="PANTHER" id="PTHR35891:SF3">
    <property type="entry name" value="THIOL:DISULFIDE INTERCHANGE PROTEIN DSBL"/>
    <property type="match status" value="1"/>
</dbReference>
<comment type="caution">
    <text evidence="9">The sequence shown here is derived from an EMBL/GenBank/DDBJ whole genome shotgun (WGS) entry which is preliminary data.</text>
</comment>
<keyword evidence="10" id="KW-1185">Reference proteome</keyword>
<accession>A0A7Y9UBZ2</accession>
<proteinExistence type="inferred from homology"/>
<keyword evidence="3 5" id="KW-1015">Disulfide bond</keyword>
<dbReference type="InterPro" id="IPR036249">
    <property type="entry name" value="Thioredoxin-like_sf"/>
</dbReference>
<evidence type="ECO:0000256" key="6">
    <source>
        <dbReference type="PIRSR" id="PIRSR001488-1"/>
    </source>
</evidence>
<evidence type="ECO:0000256" key="2">
    <source>
        <dbReference type="ARBA" id="ARBA00022729"/>
    </source>
</evidence>
<dbReference type="SUPFAM" id="SSF52833">
    <property type="entry name" value="Thioredoxin-like"/>
    <property type="match status" value="1"/>
</dbReference>
<dbReference type="InterPro" id="IPR017937">
    <property type="entry name" value="Thioredoxin_CS"/>
</dbReference>
<keyword evidence="5" id="KW-0574">Periplasm</keyword>
<dbReference type="EMBL" id="JACCFH010000001">
    <property type="protein sequence ID" value="NYG33029.1"/>
    <property type="molecule type" value="Genomic_DNA"/>
</dbReference>
<feature type="disulfide bond" description="Redox-active" evidence="6">
    <location>
        <begin position="60"/>
        <end position="63"/>
    </location>
</feature>
<keyword evidence="4" id="KW-0676">Redox-active center</keyword>
<protein>
    <recommendedName>
        <fullName evidence="5">Thiol:disulfide interchange protein</fullName>
    </recommendedName>
</protein>
<evidence type="ECO:0000256" key="1">
    <source>
        <dbReference type="ARBA" id="ARBA00005791"/>
    </source>
</evidence>
<comment type="similarity">
    <text evidence="1">Belongs to the thioredoxin family. DsbA subfamily.</text>
</comment>
<keyword evidence="2 7" id="KW-0732">Signal</keyword>
<dbReference type="GO" id="GO:0016491">
    <property type="term" value="F:oxidoreductase activity"/>
    <property type="evidence" value="ECO:0007669"/>
    <property type="project" value="InterPro"/>
</dbReference>
<dbReference type="GO" id="GO:0042597">
    <property type="term" value="C:periplasmic space"/>
    <property type="evidence" value="ECO:0007669"/>
    <property type="project" value="UniProtKB-SubCell"/>
</dbReference>
<evidence type="ECO:0000256" key="3">
    <source>
        <dbReference type="ARBA" id="ARBA00023157"/>
    </source>
</evidence>
<evidence type="ECO:0000259" key="8">
    <source>
        <dbReference type="Pfam" id="PF01323"/>
    </source>
</evidence>
<dbReference type="PROSITE" id="PS00194">
    <property type="entry name" value="THIOREDOXIN_1"/>
    <property type="match status" value="1"/>
</dbReference>